<dbReference type="OrthoDB" id="76364at2759"/>
<feature type="domain" description="Fanconi-associated nuclease 1-like winged-helix" evidence="3">
    <location>
        <begin position="289"/>
        <end position="359"/>
    </location>
</feature>
<keyword evidence="1" id="KW-0234">DNA repair</keyword>
<gene>
    <name evidence="4" type="ORF">Anas_00894</name>
</gene>
<feature type="compositionally biased region" description="Polar residues" evidence="2">
    <location>
        <begin position="151"/>
        <end position="166"/>
    </location>
</feature>
<comment type="subcellular location">
    <subcellularLocation>
        <location evidence="1">Nucleus</location>
    </subcellularLocation>
</comment>
<dbReference type="GO" id="GO:0036297">
    <property type="term" value="P:interstrand cross-link repair"/>
    <property type="evidence" value="ECO:0007669"/>
    <property type="project" value="InterPro"/>
</dbReference>
<dbReference type="GO" id="GO:0017108">
    <property type="term" value="F:5'-flap endonuclease activity"/>
    <property type="evidence" value="ECO:0007669"/>
    <property type="project" value="TreeGrafter"/>
</dbReference>
<comment type="caution">
    <text evidence="4">The sequence shown here is derived from an EMBL/GenBank/DDBJ whole genome shotgun (WGS) entry which is preliminary data.</text>
</comment>
<feature type="region of interest" description="Disordered" evidence="2">
    <location>
        <begin position="72"/>
        <end position="117"/>
    </location>
</feature>
<dbReference type="GO" id="GO:0008409">
    <property type="term" value="F:5'-3' exonuclease activity"/>
    <property type="evidence" value="ECO:0007669"/>
    <property type="project" value="TreeGrafter"/>
</dbReference>
<organism evidence="4 5">
    <name type="scientific">Armadillidium nasatum</name>
    <dbReference type="NCBI Taxonomy" id="96803"/>
    <lineage>
        <taxon>Eukaryota</taxon>
        <taxon>Metazoa</taxon>
        <taxon>Ecdysozoa</taxon>
        <taxon>Arthropoda</taxon>
        <taxon>Crustacea</taxon>
        <taxon>Multicrustacea</taxon>
        <taxon>Malacostraca</taxon>
        <taxon>Eumalacostraca</taxon>
        <taxon>Peracarida</taxon>
        <taxon>Isopoda</taxon>
        <taxon>Oniscidea</taxon>
        <taxon>Crinocheta</taxon>
        <taxon>Armadillidiidae</taxon>
        <taxon>Armadillidium</taxon>
    </lineage>
</organism>
<feature type="compositionally biased region" description="Low complexity" evidence="2">
    <location>
        <begin position="167"/>
        <end position="181"/>
    </location>
</feature>
<feature type="region of interest" description="Disordered" evidence="2">
    <location>
        <begin position="151"/>
        <end position="184"/>
    </location>
</feature>
<name>A0A5N5TN60_9CRUS</name>
<dbReference type="InterPro" id="IPR033315">
    <property type="entry name" value="Fan1-like"/>
</dbReference>
<dbReference type="AlphaFoldDB" id="A0A5N5TN60"/>
<evidence type="ECO:0000313" key="5">
    <source>
        <dbReference type="Proteomes" id="UP000326759"/>
    </source>
</evidence>
<keyword evidence="1" id="KW-0227">DNA damage</keyword>
<keyword evidence="1" id="KW-0460">Magnesium</keyword>
<evidence type="ECO:0000259" key="3">
    <source>
        <dbReference type="Pfam" id="PF21315"/>
    </source>
</evidence>
<dbReference type="EMBL" id="SEYY01000292">
    <property type="protein sequence ID" value="KAB7507589.1"/>
    <property type="molecule type" value="Genomic_DNA"/>
</dbReference>
<proteinExistence type="inferred from homology"/>
<reference evidence="4 5" key="1">
    <citation type="journal article" date="2019" name="PLoS Biol.">
        <title>Sex chromosomes control vertical transmission of feminizing Wolbachia symbionts in an isopod.</title>
        <authorList>
            <person name="Becking T."/>
            <person name="Chebbi M.A."/>
            <person name="Giraud I."/>
            <person name="Moumen B."/>
            <person name="Laverre T."/>
            <person name="Caubet Y."/>
            <person name="Peccoud J."/>
            <person name="Gilbert C."/>
            <person name="Cordaux R."/>
        </authorList>
    </citation>
    <scope>NUCLEOTIDE SEQUENCE [LARGE SCALE GENOMIC DNA]</scope>
    <source>
        <strain evidence="4">ANa2</strain>
        <tissue evidence="4">Whole body excluding digestive tract and cuticle</tissue>
    </source>
</reference>
<dbReference type="EC" id="3.1.4.1" evidence="1"/>
<comment type="function">
    <text evidence="1">Nuclease required for the repair of DNA interstrand cross-links (ICL). Acts as a 5'-3' exonuclease that anchors at a cut end of DNA and cleaves DNA successively at every third nucleotide, allowing to excise an ICL from one strand through flanking incisions.</text>
</comment>
<feature type="compositionally biased region" description="Basic and acidic residues" evidence="2">
    <location>
        <begin position="265"/>
        <end position="283"/>
    </location>
</feature>
<dbReference type="Pfam" id="PF21315">
    <property type="entry name" value="FAN1_HTH"/>
    <property type="match status" value="1"/>
</dbReference>
<keyword evidence="1" id="KW-0479">Metal-binding</keyword>
<evidence type="ECO:0000313" key="4">
    <source>
        <dbReference type="EMBL" id="KAB7507589.1"/>
    </source>
</evidence>
<comment type="catalytic activity">
    <reaction evidence="1">
        <text>Hydrolytically removes 5'-nucleotides successively from the 3'-hydroxy termini of 3'-hydroxy-terminated oligonucleotides.</text>
        <dbReference type="EC" id="3.1.4.1"/>
    </reaction>
</comment>
<dbReference type="GO" id="GO:0005634">
    <property type="term" value="C:nucleus"/>
    <property type="evidence" value="ECO:0007669"/>
    <property type="project" value="UniProtKB-SubCell"/>
</dbReference>
<keyword evidence="1" id="KW-0464">Manganese</keyword>
<dbReference type="PANTHER" id="PTHR15749">
    <property type="entry name" value="FANCONI-ASSOCIATED NUCLEASE 1"/>
    <property type="match status" value="1"/>
</dbReference>
<keyword evidence="1" id="KW-0540">Nuclease</keyword>
<feature type="region of interest" description="Disordered" evidence="2">
    <location>
        <begin position="264"/>
        <end position="283"/>
    </location>
</feature>
<protein>
    <recommendedName>
        <fullName evidence="1">Fanconi-associated nuclease</fullName>
        <ecNumber evidence="1">3.1.4.1</ecNumber>
    </recommendedName>
</protein>
<keyword evidence="1" id="KW-0539">Nucleus</keyword>
<evidence type="ECO:0000256" key="2">
    <source>
        <dbReference type="SAM" id="MobiDB-lite"/>
    </source>
</evidence>
<dbReference type="GO" id="GO:0046872">
    <property type="term" value="F:metal ion binding"/>
    <property type="evidence" value="ECO:0007669"/>
    <property type="project" value="UniProtKB-KW"/>
</dbReference>
<dbReference type="GO" id="GO:0004528">
    <property type="term" value="F:phosphodiesterase I activity"/>
    <property type="evidence" value="ECO:0007669"/>
    <property type="project" value="UniProtKB-EC"/>
</dbReference>
<dbReference type="InterPro" id="IPR049125">
    <property type="entry name" value="FAN1-like_WH"/>
</dbReference>
<sequence length="443" mass="50135">VKRKTTLQRNLSDSDSSDIVILENEDTNQNSAKYNNRSSSPVLFDLEQCNNKENVKDLHEPKLIDLIKSDWDSPEKSPCKSSLNSQVKNKSPGKVVSQKNKKSSNSPLATDLKKSSKGVKVLITEDDRSSTKSDTGTYIASAMVETVFSDSSNQSFEDIPNSPNLVTPTRTPTPSPCTSSSQKSKAVDMSPYISYTPQKFNVKKRLTDIMNGSDEEMATLSQDCLSQVNCKITPPNVRSQLKKMNLPSSCAPKISVQKNLFSSDSKIKDSPSKSSDKSPNKYRNDKGLYLSNFEHIINIVRSEPDNLFLFNDFDNDVIKSWNQLSLQAQKLYVRLFQRKLKWNRVSKIEYKEICDKIDTVLFIDELVHKDFLYSESKLTTLKEILILLDLNDLKKLGKEMKLPVSGTKENIIKSLLKCDKSQKTMSQFCKTEVNESQIMKIYV</sequence>
<comment type="cofactor">
    <cofactor evidence="1">
        <name>Mg(2+)</name>
        <dbReference type="ChEBI" id="CHEBI:18420"/>
    </cofactor>
    <cofactor evidence="1">
        <name>Mn(2+)</name>
        <dbReference type="ChEBI" id="CHEBI:29035"/>
    </cofactor>
</comment>
<feature type="non-terminal residue" evidence="4">
    <location>
        <position position="1"/>
    </location>
</feature>
<dbReference type="PANTHER" id="PTHR15749:SF4">
    <property type="entry name" value="FANCONI-ASSOCIATED NUCLEASE 1"/>
    <property type="match status" value="1"/>
</dbReference>
<feature type="compositionally biased region" description="Low complexity" evidence="2">
    <location>
        <begin position="94"/>
        <end position="106"/>
    </location>
</feature>
<dbReference type="Proteomes" id="UP000326759">
    <property type="component" value="Unassembled WGS sequence"/>
</dbReference>
<dbReference type="GO" id="GO:0070336">
    <property type="term" value="F:flap-structured DNA binding"/>
    <property type="evidence" value="ECO:0007669"/>
    <property type="project" value="TreeGrafter"/>
</dbReference>
<keyword evidence="5" id="KW-1185">Reference proteome</keyword>
<evidence type="ECO:0000256" key="1">
    <source>
        <dbReference type="RuleBase" id="RU365033"/>
    </source>
</evidence>
<feature type="compositionally biased region" description="Polar residues" evidence="2">
    <location>
        <begin position="79"/>
        <end position="89"/>
    </location>
</feature>
<accession>A0A5N5TN60</accession>
<comment type="similarity">
    <text evidence="1">Belongs to the FAN1 family.</text>
</comment>
<keyword evidence="1" id="KW-0378">Hydrolase</keyword>